<dbReference type="PANTHER" id="PTHR21453:SF14">
    <property type="entry name" value="DUF19 DOMAIN-CONTAINING PROTEIN"/>
    <property type="match status" value="1"/>
</dbReference>
<dbReference type="KEGG" id="cel:CELE_W10G11.1"/>
<evidence type="ECO:0000313" key="3">
    <source>
        <dbReference type="EMBL" id="CCD73662.1"/>
    </source>
</evidence>
<feature type="signal peptide" evidence="1">
    <location>
        <begin position="1"/>
        <end position="18"/>
    </location>
</feature>
<reference evidence="3 4" key="1">
    <citation type="journal article" date="1998" name="Science">
        <title>Genome sequence of the nematode C. elegans: a platform for investigating biology.</title>
        <authorList>
            <consortium name="The C. elegans sequencing consortium"/>
            <person name="Sulson J.E."/>
            <person name="Waterston R."/>
        </authorList>
    </citation>
    <scope>NUCLEOTIDE SEQUENCE [LARGE SCALE GENOMIC DNA]</scope>
    <source>
        <strain evidence="3 4">Bristol N2</strain>
    </source>
</reference>
<dbReference type="GeneID" id="173703"/>
<dbReference type="AGR" id="WB:WBGene00021134"/>
<dbReference type="Bgee" id="WBGene00021134">
    <property type="expression patterns" value="Expressed in material anatomical entity and 2 other cell types or tissues"/>
</dbReference>
<dbReference type="HOGENOM" id="CLU_078890_3_0_1"/>
<dbReference type="CTD" id="173703"/>
<evidence type="ECO:0000256" key="1">
    <source>
        <dbReference type="SAM" id="SignalP"/>
    </source>
</evidence>
<dbReference type="eggNOG" id="ENOG502THZ8">
    <property type="taxonomic scope" value="Eukaryota"/>
</dbReference>
<proteinExistence type="predicted"/>
<dbReference type="PANTHER" id="PTHR21453">
    <property type="entry name" value="DUF19 DOMAIN-CONTAINING PROTEIN-RELATED-RELATED"/>
    <property type="match status" value="1"/>
</dbReference>
<dbReference type="PhylomeDB" id="O44922"/>
<dbReference type="UCSC" id="W10G11.1">
    <property type="organism name" value="c. elegans"/>
</dbReference>
<name>O44922_CAEEL</name>
<feature type="chain" id="PRO_5004158467" evidence="1">
    <location>
        <begin position="19"/>
        <end position="187"/>
    </location>
</feature>
<dbReference type="AlphaFoldDB" id="O44922"/>
<evidence type="ECO:0000313" key="5">
    <source>
        <dbReference type="WormBase" id="W10G11.1"/>
    </source>
</evidence>
<dbReference type="SMR" id="O44922"/>
<dbReference type="FunCoup" id="O44922">
    <property type="interactions" value="116"/>
</dbReference>
<dbReference type="PaxDb" id="6239-W10G11.1"/>
<evidence type="ECO:0000259" key="2">
    <source>
        <dbReference type="Pfam" id="PF01579"/>
    </source>
</evidence>
<dbReference type="WormBase" id="W10G11.1">
    <property type="protein sequence ID" value="CE25157"/>
    <property type="gene ID" value="WBGene00021134"/>
</dbReference>
<accession>O44922</accession>
<dbReference type="InterPro" id="IPR016638">
    <property type="entry name" value="UPF0376"/>
</dbReference>
<dbReference type="Pfam" id="PF01579">
    <property type="entry name" value="DUF19"/>
    <property type="match status" value="1"/>
</dbReference>
<dbReference type="Proteomes" id="UP000001940">
    <property type="component" value="Chromosome II"/>
</dbReference>
<feature type="domain" description="T20D4.11-like" evidence="2">
    <location>
        <begin position="21"/>
        <end position="183"/>
    </location>
</feature>
<dbReference type="RefSeq" id="NP_494574.1">
    <property type="nucleotide sequence ID" value="NM_062173.3"/>
</dbReference>
<keyword evidence="4" id="KW-1185">Reference proteome</keyword>
<dbReference type="InParanoid" id="O44922"/>
<protein>
    <submittedName>
        <fullName evidence="3">T20D4.11-like domain-containing protein</fullName>
    </submittedName>
</protein>
<evidence type="ECO:0000313" key="4">
    <source>
        <dbReference type="Proteomes" id="UP000001940"/>
    </source>
</evidence>
<gene>
    <name evidence="3" type="ORF">CELE_W10G11.1</name>
    <name evidence="3 5" type="ORF">W10G11.1</name>
</gene>
<keyword evidence="1" id="KW-0732">Signal</keyword>
<dbReference type="OrthoDB" id="5835962at2759"/>
<dbReference type="EMBL" id="BX284602">
    <property type="protein sequence ID" value="CCD73662.1"/>
    <property type="molecule type" value="Genomic_DNA"/>
</dbReference>
<sequence length="187" mass="21111">MFVTFLTILIFVAATSEALNCTNPGGPKAVKCLESFHVFIELGDNAKGFNISNKTSTTKMIENCGKFNRCRRTLDCLIEQKFVYAVNITLMFCDTVQFFSKQFIPCQILLDARASECSKNWNPYPKEIPDKVKMAEIQKVACENFFGKHGCMQKEITETCGAEMWTGFKKNNLALNTIIGACKLEER</sequence>
<dbReference type="OMA" id="VACENFF"/>
<dbReference type="PIRSF" id="PIRSF015697">
    <property type="entry name" value="UCP015697"/>
    <property type="match status" value="1"/>
</dbReference>
<organism evidence="3 4">
    <name type="scientific">Caenorhabditis elegans</name>
    <dbReference type="NCBI Taxonomy" id="6239"/>
    <lineage>
        <taxon>Eukaryota</taxon>
        <taxon>Metazoa</taxon>
        <taxon>Ecdysozoa</taxon>
        <taxon>Nematoda</taxon>
        <taxon>Chromadorea</taxon>
        <taxon>Rhabditida</taxon>
        <taxon>Rhabditina</taxon>
        <taxon>Rhabditomorpha</taxon>
        <taxon>Rhabditoidea</taxon>
        <taxon>Rhabditidae</taxon>
        <taxon>Peloderinae</taxon>
        <taxon>Caenorhabditis</taxon>
    </lineage>
</organism>
<dbReference type="InterPro" id="IPR002542">
    <property type="entry name" value="T20D4.11-like_dom"/>
</dbReference>